<protein>
    <submittedName>
        <fullName evidence="1">Uncharacterized protein</fullName>
    </submittedName>
</protein>
<accession>W7BV23</accession>
<dbReference type="AlphaFoldDB" id="W7BV23"/>
<organism evidence="1 2">
    <name type="scientific">Listeria cornellensis FSL F6-0969</name>
    <dbReference type="NCBI Taxonomy" id="1265820"/>
    <lineage>
        <taxon>Bacteria</taxon>
        <taxon>Bacillati</taxon>
        <taxon>Bacillota</taxon>
        <taxon>Bacilli</taxon>
        <taxon>Bacillales</taxon>
        <taxon>Listeriaceae</taxon>
        <taxon>Listeria</taxon>
    </lineage>
</organism>
<dbReference type="STRING" id="1265820.PCORN_10582"/>
<evidence type="ECO:0000313" key="1">
    <source>
        <dbReference type="EMBL" id="EUJ29597.1"/>
    </source>
</evidence>
<reference evidence="1 2" key="1">
    <citation type="journal article" date="2014" name="Int. J. Syst. Evol. Microbiol.">
        <title>Listeria floridensis sp. nov., Listeria aquatica sp. nov., Listeria cornellensis sp. nov., Listeria riparia sp. nov. and Listeria grandensis sp. nov., from agricultural and natural environments.</title>
        <authorList>
            <person name="den Bakker H.C."/>
            <person name="Warchocki S."/>
            <person name="Wright E.M."/>
            <person name="Allred A.F."/>
            <person name="Ahlstrom C."/>
            <person name="Manuel C.S."/>
            <person name="Stasiewicz M.J."/>
            <person name="Burrell A."/>
            <person name="Roof S."/>
            <person name="Strawn L."/>
            <person name="Fortes E.D."/>
            <person name="Nightingale K.K."/>
            <person name="Kephart D."/>
            <person name="Wiedmann M."/>
        </authorList>
    </citation>
    <scope>NUCLEOTIDE SEQUENCE [LARGE SCALE GENOMIC DNA]</scope>
    <source>
        <strain evidence="2">FSL F6-969</strain>
    </source>
</reference>
<dbReference type="Proteomes" id="UP000019254">
    <property type="component" value="Unassembled WGS sequence"/>
</dbReference>
<evidence type="ECO:0000313" key="2">
    <source>
        <dbReference type="Proteomes" id="UP000019254"/>
    </source>
</evidence>
<gene>
    <name evidence="1" type="ORF">PCORN_10582</name>
</gene>
<dbReference type="EMBL" id="AODE01000019">
    <property type="protein sequence ID" value="EUJ29597.1"/>
    <property type="molecule type" value="Genomic_DNA"/>
</dbReference>
<keyword evidence="2" id="KW-1185">Reference proteome</keyword>
<proteinExistence type="predicted"/>
<comment type="caution">
    <text evidence="1">The sequence shown here is derived from an EMBL/GenBank/DDBJ whole genome shotgun (WGS) entry which is preliminary data.</text>
</comment>
<sequence length="159" mass="18327">MNLMKIVFFLKDSIVFPKYIYITDDGKEFNDFGEASEHQKLLFPLQEVTIERENNTENLAEGEESEIKIETIFLEPTHIPDVLIKEIFILPDNCTWEPAPSPANDATWNGKRWINGETPEMIPPQPSQAELLVKEIEVAKQDNVELREILLDIITESLE</sequence>
<name>W7BV23_9LIST</name>
<dbReference type="PATRIC" id="fig|1265820.5.peg.2077"/>